<evidence type="ECO:0000313" key="5">
    <source>
        <dbReference type="Proteomes" id="UP000199477"/>
    </source>
</evidence>
<dbReference type="Pfam" id="PF13681">
    <property type="entry name" value="PilX"/>
    <property type="match status" value="1"/>
</dbReference>
<sequence>MMYAHSGRRLPRAHQQRGVVLIVALIFLVLLTILALSASGRSLLQERMAGGLRNTSLADMAAETTLRGVEWKLWTSTTKLTSTPLLCGSGVLAGNCYRYDPSNTALYGSTGTVTKFRNGTGWITAGAATYQGSDSGTNFTALSGTAKTGALASNPVYIIEDMGVELPPGASGGLHESGATGSGSGGTGSTSRHVYRITARATGADSNTVRVMESTFAAKSN</sequence>
<dbReference type="RefSeq" id="WP_026635185.1">
    <property type="nucleotide sequence ID" value="NZ_JBFBVS010000001.1"/>
</dbReference>
<dbReference type="Pfam" id="PF14341">
    <property type="entry name" value="PilX_N"/>
    <property type="match status" value="1"/>
</dbReference>
<feature type="region of interest" description="Disordered" evidence="1">
    <location>
        <begin position="168"/>
        <end position="192"/>
    </location>
</feature>
<dbReference type="InterPro" id="IPR025746">
    <property type="entry name" value="PilX_N_dom"/>
</dbReference>
<proteinExistence type="predicted"/>
<dbReference type="STRING" id="500610.SAMN02799615_01601"/>
<gene>
    <name evidence="4" type="ORF">SAMN02799615_01601</name>
</gene>
<dbReference type="EMBL" id="FONH01000004">
    <property type="protein sequence ID" value="SFE76649.1"/>
    <property type="molecule type" value="Genomic_DNA"/>
</dbReference>
<reference evidence="5" key="1">
    <citation type="submission" date="2016-10" db="EMBL/GenBank/DDBJ databases">
        <authorList>
            <person name="Varghese N."/>
            <person name="Submissions S."/>
        </authorList>
    </citation>
    <scope>NUCLEOTIDE SEQUENCE [LARGE SCALE GENOMIC DNA]</scope>
    <source>
        <strain evidence="5">UNC178MFTsu3.1</strain>
    </source>
</reference>
<name>A0A1I2D828_9GAMM</name>
<evidence type="ECO:0000259" key="3">
    <source>
        <dbReference type="Pfam" id="PF14341"/>
    </source>
</evidence>
<feature type="domain" description="Type 4 fimbrial biogenesis protein PilX N-terminal" evidence="3">
    <location>
        <begin position="17"/>
        <end position="65"/>
    </location>
</feature>
<dbReference type="AlphaFoldDB" id="A0A1I2D828"/>
<feature type="domain" description="PilX/PilW C-terminal" evidence="2">
    <location>
        <begin position="117"/>
        <end position="217"/>
    </location>
</feature>
<protein>
    <submittedName>
        <fullName evidence="4">Type IV pilus assembly protein PilX</fullName>
    </submittedName>
</protein>
<organism evidence="4 5">
    <name type="scientific">Dyella marensis</name>
    <dbReference type="NCBI Taxonomy" id="500610"/>
    <lineage>
        <taxon>Bacteria</taxon>
        <taxon>Pseudomonadati</taxon>
        <taxon>Pseudomonadota</taxon>
        <taxon>Gammaproteobacteria</taxon>
        <taxon>Lysobacterales</taxon>
        <taxon>Rhodanobacteraceae</taxon>
        <taxon>Dyella</taxon>
    </lineage>
</organism>
<keyword evidence="5" id="KW-1185">Reference proteome</keyword>
<evidence type="ECO:0000259" key="2">
    <source>
        <dbReference type="Pfam" id="PF13681"/>
    </source>
</evidence>
<accession>A0A1I2D828</accession>
<dbReference type="Proteomes" id="UP000199477">
    <property type="component" value="Unassembled WGS sequence"/>
</dbReference>
<evidence type="ECO:0000256" key="1">
    <source>
        <dbReference type="SAM" id="MobiDB-lite"/>
    </source>
</evidence>
<dbReference type="InterPro" id="IPR025205">
    <property type="entry name" value="PilX/PilW_C"/>
</dbReference>
<evidence type="ECO:0000313" key="4">
    <source>
        <dbReference type="EMBL" id="SFE76649.1"/>
    </source>
</evidence>